<dbReference type="RefSeq" id="WP_160973991.1">
    <property type="nucleotide sequence ID" value="NZ_WWEN01000005.1"/>
</dbReference>
<proteinExistence type="predicted"/>
<protein>
    <submittedName>
        <fullName evidence="1">Uncharacterized protein</fullName>
    </submittedName>
</protein>
<evidence type="ECO:0000313" key="2">
    <source>
        <dbReference type="Proteomes" id="UP000479043"/>
    </source>
</evidence>
<reference evidence="1 2" key="1">
    <citation type="submission" date="2020-01" db="EMBL/GenBank/DDBJ databases">
        <authorList>
            <person name="Chen S."/>
        </authorList>
    </citation>
    <scope>NUCLEOTIDE SEQUENCE [LARGE SCALE GENOMIC DNA]</scope>
    <source>
        <strain evidence="1 2">GS-10</strain>
    </source>
</reference>
<keyword evidence="2" id="KW-1185">Reference proteome</keyword>
<sequence length="110" mass="11334">MPRFWGKFDHMVRVHPVPLLAIGLIASFGTEFAAVALGAPDDADAAVLVIAPPWKGGPEAIVAEAGGWVVAPVNAPLSVMATGASLDAFKAAGAWFLLDPGAFRFFCVSG</sequence>
<gene>
    <name evidence="1" type="ORF">GR167_12705</name>
</gene>
<name>A0A6L8LNL4_9RHOB</name>
<comment type="caution">
    <text evidence="1">The sequence shown here is derived from an EMBL/GenBank/DDBJ whole genome shotgun (WGS) entry which is preliminary data.</text>
</comment>
<organism evidence="1 2">
    <name type="scientific">Thalassovita mangrovi</name>
    <dbReference type="NCBI Taxonomy" id="2692236"/>
    <lineage>
        <taxon>Bacteria</taxon>
        <taxon>Pseudomonadati</taxon>
        <taxon>Pseudomonadota</taxon>
        <taxon>Alphaproteobacteria</taxon>
        <taxon>Rhodobacterales</taxon>
        <taxon>Roseobacteraceae</taxon>
        <taxon>Thalassovita</taxon>
    </lineage>
</organism>
<dbReference type="Proteomes" id="UP000479043">
    <property type="component" value="Unassembled WGS sequence"/>
</dbReference>
<dbReference type="EMBL" id="WWEN01000005">
    <property type="protein sequence ID" value="MYM56170.1"/>
    <property type="molecule type" value="Genomic_DNA"/>
</dbReference>
<accession>A0A6L8LNL4</accession>
<evidence type="ECO:0000313" key="1">
    <source>
        <dbReference type="EMBL" id="MYM56170.1"/>
    </source>
</evidence>
<dbReference type="AlphaFoldDB" id="A0A6L8LNL4"/>